<accession>A0A381P5F2</accession>
<feature type="transmembrane region" description="Helical" evidence="5">
    <location>
        <begin position="122"/>
        <end position="143"/>
    </location>
</feature>
<keyword evidence="2" id="KW-0349">Heme</keyword>
<evidence type="ECO:0000256" key="2">
    <source>
        <dbReference type="ARBA" id="ARBA00022617"/>
    </source>
</evidence>
<feature type="domain" description="CcmH/CycL/Ccl2/NrfF N-terminal" evidence="6">
    <location>
        <begin position="50"/>
        <end position="149"/>
    </location>
</feature>
<comment type="similarity">
    <text evidence="1">Belongs to the CcmH/CycL/Ccl2/NrfF family.</text>
</comment>
<sequence length="181" mass="19218">MMLKSVILILSVLLLVAPVRAQSTGPSHAGFDPNASLGGHYHEGELGDKLLGLESDLKCNCGCGLDLHSCQFQMQCGVSPVWSKRIRDALESGETVEAVEAGFVADFGTTVLLAPPAEGFNLVGYLLPVVAILGAGMLLGLLVRGGTVSGEYVPVTEPSDEDVVRLREELRKLDEAESPDW</sequence>
<dbReference type="Pfam" id="PF03918">
    <property type="entry name" value="CcmH"/>
    <property type="match status" value="1"/>
</dbReference>
<dbReference type="Gene3D" id="1.10.8.640">
    <property type="entry name" value="Cytochrome C biogenesis protein"/>
    <property type="match status" value="1"/>
</dbReference>
<evidence type="ECO:0000256" key="4">
    <source>
        <dbReference type="ARBA" id="ARBA00023004"/>
    </source>
</evidence>
<keyword evidence="5" id="KW-0812">Transmembrane</keyword>
<dbReference type="EMBL" id="UINC01000827">
    <property type="protein sequence ID" value="SUZ61794.1"/>
    <property type="molecule type" value="Genomic_DNA"/>
</dbReference>
<keyword evidence="5" id="KW-1133">Transmembrane helix</keyword>
<evidence type="ECO:0000256" key="5">
    <source>
        <dbReference type="SAM" id="Phobius"/>
    </source>
</evidence>
<keyword evidence="4" id="KW-0408">Iron</keyword>
<dbReference type="AlphaFoldDB" id="A0A381P5F2"/>
<evidence type="ECO:0000256" key="3">
    <source>
        <dbReference type="ARBA" id="ARBA00022723"/>
    </source>
</evidence>
<dbReference type="GO" id="GO:0046872">
    <property type="term" value="F:metal ion binding"/>
    <property type="evidence" value="ECO:0007669"/>
    <property type="project" value="UniProtKB-KW"/>
</dbReference>
<name>A0A381P5F2_9ZZZZ</name>
<dbReference type="InterPro" id="IPR005616">
    <property type="entry name" value="CcmH/CycL/Ccl2/NrfF_N"/>
</dbReference>
<organism evidence="7">
    <name type="scientific">marine metagenome</name>
    <dbReference type="NCBI Taxonomy" id="408172"/>
    <lineage>
        <taxon>unclassified sequences</taxon>
        <taxon>metagenomes</taxon>
        <taxon>ecological metagenomes</taxon>
    </lineage>
</organism>
<keyword evidence="5" id="KW-0472">Membrane</keyword>
<evidence type="ECO:0000256" key="1">
    <source>
        <dbReference type="ARBA" id="ARBA00010342"/>
    </source>
</evidence>
<proteinExistence type="inferred from homology"/>
<gene>
    <name evidence="7" type="ORF">METZ01_LOCUS14648</name>
</gene>
<keyword evidence="3" id="KW-0479">Metal-binding</keyword>
<reference evidence="7" key="1">
    <citation type="submission" date="2018-05" db="EMBL/GenBank/DDBJ databases">
        <authorList>
            <person name="Lanie J.A."/>
            <person name="Ng W.-L."/>
            <person name="Kazmierczak K.M."/>
            <person name="Andrzejewski T.M."/>
            <person name="Davidsen T.M."/>
            <person name="Wayne K.J."/>
            <person name="Tettelin H."/>
            <person name="Glass J.I."/>
            <person name="Rusch D."/>
            <person name="Podicherti R."/>
            <person name="Tsui H.-C.T."/>
            <person name="Winkler M.E."/>
        </authorList>
    </citation>
    <scope>NUCLEOTIDE SEQUENCE</scope>
</reference>
<dbReference type="InterPro" id="IPR038297">
    <property type="entry name" value="CcmH/CycL/NrfF/Ccl2_sf"/>
</dbReference>
<evidence type="ECO:0000259" key="6">
    <source>
        <dbReference type="Pfam" id="PF03918"/>
    </source>
</evidence>
<evidence type="ECO:0000313" key="7">
    <source>
        <dbReference type="EMBL" id="SUZ61794.1"/>
    </source>
</evidence>
<protein>
    <recommendedName>
        <fullName evidence="6">CcmH/CycL/Ccl2/NrfF N-terminal domain-containing protein</fullName>
    </recommendedName>
</protein>